<comment type="caution">
    <text evidence="1">The sequence shown here is derived from an EMBL/GenBank/DDBJ whole genome shotgun (WGS) entry which is preliminary data.</text>
</comment>
<dbReference type="RefSeq" id="WP_307235402.1">
    <property type="nucleotide sequence ID" value="NZ_JAUSVF010000003.1"/>
</dbReference>
<accession>A0ABU0BXT6</accession>
<name>A0ABU0BXT6_9HYPH</name>
<evidence type="ECO:0000313" key="1">
    <source>
        <dbReference type="EMBL" id="MDQ0323083.1"/>
    </source>
</evidence>
<keyword evidence="2" id="KW-1185">Reference proteome</keyword>
<proteinExistence type="predicted"/>
<gene>
    <name evidence="1" type="ORF">QO002_005289</name>
</gene>
<reference evidence="1 2" key="1">
    <citation type="submission" date="2023-07" db="EMBL/GenBank/DDBJ databases">
        <title>Genomic Encyclopedia of Type Strains, Phase IV (KMG-IV): sequencing the most valuable type-strain genomes for metagenomic binning, comparative biology and taxonomic classification.</title>
        <authorList>
            <person name="Goeker M."/>
        </authorList>
    </citation>
    <scope>NUCLEOTIDE SEQUENCE [LARGE SCALE GENOMIC DNA]</scope>
    <source>
        <strain evidence="1 2">DSM 1112</strain>
    </source>
</reference>
<sequence length="183" mass="19737">MADSDNSRTLPTVTWDDVQSLLAVDLPTFEMLATSCNGAFTDPALLAWRQWCVSWQRLSEATLLQQLLEKSYISAGSPRLNAANGSVPIATPRQYSDALEAEDRASILEEWAADALWNTQAASIVGVSAKLLAVASKWAPSPVSLEEPWPQIRSVITDLLNIKQAQGASHLPAPGSQPAPQKS</sequence>
<protein>
    <submittedName>
        <fullName evidence="1">Uncharacterized protein</fullName>
    </submittedName>
</protein>
<organism evidence="1 2">
    <name type="scientific">Pararhizobium capsulatum DSM 1112</name>
    <dbReference type="NCBI Taxonomy" id="1121113"/>
    <lineage>
        <taxon>Bacteria</taxon>
        <taxon>Pseudomonadati</taxon>
        <taxon>Pseudomonadota</taxon>
        <taxon>Alphaproteobacteria</taxon>
        <taxon>Hyphomicrobiales</taxon>
        <taxon>Rhizobiaceae</taxon>
        <taxon>Rhizobium/Agrobacterium group</taxon>
        <taxon>Pararhizobium</taxon>
    </lineage>
</organism>
<dbReference type="EMBL" id="JAUSVF010000003">
    <property type="protein sequence ID" value="MDQ0323083.1"/>
    <property type="molecule type" value="Genomic_DNA"/>
</dbReference>
<dbReference type="Proteomes" id="UP001230207">
    <property type="component" value="Unassembled WGS sequence"/>
</dbReference>
<evidence type="ECO:0000313" key="2">
    <source>
        <dbReference type="Proteomes" id="UP001230207"/>
    </source>
</evidence>